<dbReference type="Proteomes" id="UP001306950">
    <property type="component" value="Unassembled WGS sequence"/>
</dbReference>
<keyword evidence="2" id="KW-1185">Reference proteome</keyword>
<dbReference type="InterPro" id="IPR014729">
    <property type="entry name" value="Rossmann-like_a/b/a_fold"/>
</dbReference>
<organism evidence="1 2">
    <name type="scientific">Paenibacillus haidiansis</name>
    <dbReference type="NCBI Taxonomy" id="1574488"/>
    <lineage>
        <taxon>Bacteria</taxon>
        <taxon>Bacillati</taxon>
        <taxon>Bacillota</taxon>
        <taxon>Bacilli</taxon>
        <taxon>Bacillales</taxon>
        <taxon>Paenibacillaceae</taxon>
        <taxon>Paenibacillus</taxon>
    </lineage>
</organism>
<evidence type="ECO:0000313" key="1">
    <source>
        <dbReference type="EMBL" id="MEF2965066.1"/>
    </source>
</evidence>
<comment type="caution">
    <text evidence="1">The sequence shown here is derived from an EMBL/GenBank/DDBJ whole genome shotgun (WGS) entry which is preliminary data.</text>
</comment>
<dbReference type="Gene3D" id="3.40.50.620">
    <property type="entry name" value="HUPs"/>
    <property type="match status" value="1"/>
</dbReference>
<accession>A0ABU7VMR6</accession>
<reference evidence="1 2" key="1">
    <citation type="submission" date="2024-02" db="EMBL/GenBank/DDBJ databases">
        <title>A nitrogen-fixing paenibacillus bacterium.</title>
        <authorList>
            <person name="Zhang W.L."/>
            <person name="Chen S.F."/>
        </authorList>
    </citation>
    <scope>NUCLEOTIDE SEQUENCE [LARGE SCALE GENOMIC DNA]</scope>
    <source>
        <strain evidence="1 2">M1</strain>
    </source>
</reference>
<gene>
    <name evidence="1" type="ORF">V3851_04415</name>
</gene>
<evidence type="ECO:0000313" key="2">
    <source>
        <dbReference type="Proteomes" id="UP001306950"/>
    </source>
</evidence>
<name>A0ABU7VMR6_9BACL</name>
<evidence type="ECO:0008006" key="3">
    <source>
        <dbReference type="Google" id="ProtNLM"/>
    </source>
</evidence>
<sequence>MNVISLGVGVQSSCMALMACRGEIEPKPDLIVFSDPGWEEEETYEYSKWLKQEIEKYGILVEFTSNGNIREDLLKAAEDGSRVASLPFFTLDDEGNTGMVMRQCTDEYKIQPVRRAVKRFLGVKTAREIKEPITMWMGISTDEIERVKTSRERWIINRYPLIEKMMNRLDCTNWLSRNGYPVPPKSSCIGCPFHSDATWLDMKRNKPKAWEDAVMVDKAIRNMPRMKGQVFLHRSCVPLDEVDLNEDQLEFDFNGFGNECEGMCGV</sequence>
<dbReference type="EMBL" id="JAZHPZ010000002">
    <property type="protein sequence ID" value="MEF2965066.1"/>
    <property type="molecule type" value="Genomic_DNA"/>
</dbReference>
<dbReference type="RefSeq" id="WP_331845308.1">
    <property type="nucleotide sequence ID" value="NZ_JAZHPZ010000002.1"/>
</dbReference>
<protein>
    <recommendedName>
        <fullName evidence="3">3'-phosphoadenosine 5'-phosphosulfate sulfotransferase (PAPS reductase)/FAD synthetase</fullName>
    </recommendedName>
</protein>
<proteinExistence type="predicted"/>